<comment type="subunit">
    <text evidence="4">Homodimer.</text>
</comment>
<keyword evidence="6" id="KW-0862">Zinc</keyword>
<dbReference type="CDD" id="cd00429">
    <property type="entry name" value="RPE"/>
    <property type="match status" value="1"/>
</dbReference>
<comment type="cofactor">
    <cofactor evidence="3">
        <name>Fe(2+)</name>
        <dbReference type="ChEBI" id="CHEBI:29033"/>
    </cofactor>
</comment>
<dbReference type="Pfam" id="PF00834">
    <property type="entry name" value="Ribul_P_3_epim"/>
    <property type="match status" value="1"/>
</dbReference>
<proteinExistence type="predicted"/>
<comment type="caution">
    <text evidence="11">The sequence shown here is derived from an EMBL/GenBank/DDBJ whole genome shotgun (WGS) entry which is preliminary data.</text>
</comment>
<evidence type="ECO:0000256" key="10">
    <source>
        <dbReference type="ARBA" id="ARBA00023277"/>
    </source>
</evidence>
<evidence type="ECO:0000313" key="12">
    <source>
        <dbReference type="Proteomes" id="UP000177507"/>
    </source>
</evidence>
<dbReference type="NCBIfam" id="NF004076">
    <property type="entry name" value="PRK05581.1-4"/>
    <property type="match status" value="1"/>
</dbReference>
<dbReference type="STRING" id="1802668.A2831_02685"/>
<evidence type="ECO:0000256" key="6">
    <source>
        <dbReference type="ARBA" id="ARBA00022833"/>
    </source>
</evidence>
<dbReference type="GO" id="GO:1901135">
    <property type="term" value="P:carbohydrate derivative metabolic process"/>
    <property type="evidence" value="ECO:0007669"/>
    <property type="project" value="UniProtKB-ARBA"/>
</dbReference>
<gene>
    <name evidence="11" type="ORF">A2831_02685</name>
</gene>
<evidence type="ECO:0000256" key="5">
    <source>
        <dbReference type="ARBA" id="ARBA00022723"/>
    </source>
</evidence>
<dbReference type="Gene3D" id="3.20.20.70">
    <property type="entry name" value="Aldolase class I"/>
    <property type="match status" value="1"/>
</dbReference>
<sequence>MIEIIPSILVKTREELLEKITAVEPYAERAHLDIADGIFVPSMTILGLEELEGLDTNLKIGVHLMVSKPENHIGHWLETLSDKFIFHIEATSRAQEVIDAVKEADKSIGIALNPQTPVSKIEQFIDQVDFVHFMSVEPGFYGGKFIDAVIEKIKDFHFLYPDKPIEVDGGITPETAPKLTEVGATMLVAGSYIWESKDIAKAINNIRQQINI</sequence>
<dbReference type="Proteomes" id="UP000177507">
    <property type="component" value="Unassembled WGS sequence"/>
</dbReference>
<dbReference type="InterPro" id="IPR013785">
    <property type="entry name" value="Aldolase_TIM"/>
</dbReference>
<dbReference type="GO" id="GO:0005975">
    <property type="term" value="P:carbohydrate metabolic process"/>
    <property type="evidence" value="ECO:0007669"/>
    <property type="project" value="InterPro"/>
</dbReference>
<dbReference type="GO" id="GO:0046496">
    <property type="term" value="P:nicotinamide nucleotide metabolic process"/>
    <property type="evidence" value="ECO:0007669"/>
    <property type="project" value="UniProtKB-ARBA"/>
</dbReference>
<accession>A0A1F8EY35</accession>
<evidence type="ECO:0000256" key="4">
    <source>
        <dbReference type="ARBA" id="ARBA00011738"/>
    </source>
</evidence>
<dbReference type="GO" id="GO:0006163">
    <property type="term" value="P:purine nucleotide metabolic process"/>
    <property type="evidence" value="ECO:0007669"/>
    <property type="project" value="UniProtKB-ARBA"/>
</dbReference>
<reference evidence="11 12" key="1">
    <citation type="journal article" date="2016" name="Nat. Commun.">
        <title>Thousands of microbial genomes shed light on interconnected biogeochemical processes in an aquifer system.</title>
        <authorList>
            <person name="Anantharaman K."/>
            <person name="Brown C.T."/>
            <person name="Hug L.A."/>
            <person name="Sharon I."/>
            <person name="Castelle C.J."/>
            <person name="Probst A.J."/>
            <person name="Thomas B.C."/>
            <person name="Singh A."/>
            <person name="Wilkins M.J."/>
            <person name="Karaoz U."/>
            <person name="Brodie E.L."/>
            <person name="Williams K.H."/>
            <person name="Hubbard S.S."/>
            <person name="Banfield J.F."/>
        </authorList>
    </citation>
    <scope>NUCLEOTIDE SEQUENCE [LARGE SCALE GENOMIC DNA]</scope>
</reference>
<keyword evidence="10" id="KW-0119">Carbohydrate metabolism</keyword>
<dbReference type="PANTHER" id="PTHR11749">
    <property type="entry name" value="RIBULOSE-5-PHOSPHATE-3-EPIMERASE"/>
    <property type="match status" value="1"/>
</dbReference>
<evidence type="ECO:0000313" key="11">
    <source>
        <dbReference type="EMBL" id="OGN05250.1"/>
    </source>
</evidence>
<keyword evidence="7" id="KW-0408">Iron</keyword>
<evidence type="ECO:0000256" key="9">
    <source>
        <dbReference type="ARBA" id="ARBA00023235"/>
    </source>
</evidence>
<comment type="cofactor">
    <cofactor evidence="1">
        <name>Mn(2+)</name>
        <dbReference type="ChEBI" id="CHEBI:29035"/>
    </cofactor>
</comment>
<dbReference type="EMBL" id="MGJI01000011">
    <property type="protein sequence ID" value="OGN05250.1"/>
    <property type="molecule type" value="Genomic_DNA"/>
</dbReference>
<comment type="cofactor">
    <cofactor evidence="2">
        <name>Zn(2+)</name>
        <dbReference type="ChEBI" id="CHEBI:29105"/>
    </cofactor>
</comment>
<evidence type="ECO:0000256" key="2">
    <source>
        <dbReference type="ARBA" id="ARBA00001947"/>
    </source>
</evidence>
<keyword evidence="8" id="KW-0464">Manganese</keyword>
<keyword evidence="5" id="KW-0479">Metal-binding</keyword>
<evidence type="ECO:0000256" key="7">
    <source>
        <dbReference type="ARBA" id="ARBA00023004"/>
    </source>
</evidence>
<name>A0A1F8EY35_9BACT</name>
<dbReference type="InterPro" id="IPR011060">
    <property type="entry name" value="RibuloseP-bd_barrel"/>
</dbReference>
<keyword evidence="9" id="KW-0413">Isomerase</keyword>
<dbReference type="AlphaFoldDB" id="A0A1F8EY35"/>
<dbReference type="FunFam" id="3.20.20.70:FF:000191">
    <property type="entry name" value="ribulose-phosphate 3-epimerase isoform X2"/>
    <property type="match status" value="1"/>
</dbReference>
<organism evidence="11 12">
    <name type="scientific">Candidatus Yanofskybacteria bacterium RIFCSPHIGHO2_01_FULL_44_17</name>
    <dbReference type="NCBI Taxonomy" id="1802668"/>
    <lineage>
        <taxon>Bacteria</taxon>
        <taxon>Candidatus Yanofskyibacteriota</taxon>
    </lineage>
</organism>
<dbReference type="GO" id="GO:0046872">
    <property type="term" value="F:metal ion binding"/>
    <property type="evidence" value="ECO:0007669"/>
    <property type="project" value="UniProtKB-KW"/>
</dbReference>
<evidence type="ECO:0000256" key="3">
    <source>
        <dbReference type="ARBA" id="ARBA00001954"/>
    </source>
</evidence>
<dbReference type="InterPro" id="IPR000056">
    <property type="entry name" value="Ribul_P_3_epim-like"/>
</dbReference>
<protein>
    <recommendedName>
        <fullName evidence="13">Ribulose-phosphate 3-epimerase</fullName>
    </recommendedName>
</protein>
<evidence type="ECO:0008006" key="13">
    <source>
        <dbReference type="Google" id="ProtNLM"/>
    </source>
</evidence>
<dbReference type="GO" id="GO:0006091">
    <property type="term" value="P:generation of precursor metabolites and energy"/>
    <property type="evidence" value="ECO:0007669"/>
    <property type="project" value="UniProtKB-ARBA"/>
</dbReference>
<evidence type="ECO:0000256" key="8">
    <source>
        <dbReference type="ARBA" id="ARBA00023211"/>
    </source>
</evidence>
<dbReference type="SUPFAM" id="SSF51366">
    <property type="entry name" value="Ribulose-phoshate binding barrel"/>
    <property type="match status" value="1"/>
</dbReference>
<dbReference type="GO" id="GO:0016857">
    <property type="term" value="F:racemase and epimerase activity, acting on carbohydrates and derivatives"/>
    <property type="evidence" value="ECO:0007669"/>
    <property type="project" value="InterPro"/>
</dbReference>
<evidence type="ECO:0000256" key="1">
    <source>
        <dbReference type="ARBA" id="ARBA00001936"/>
    </source>
</evidence>